<evidence type="ECO:0000256" key="1">
    <source>
        <dbReference type="SAM" id="Phobius"/>
    </source>
</evidence>
<gene>
    <name evidence="2" type="ORF">NYPRO_LOCUS7735</name>
</gene>
<dbReference type="Proteomes" id="UP000645828">
    <property type="component" value="Unassembled WGS sequence"/>
</dbReference>
<accession>A0A811YBK9</accession>
<proteinExistence type="predicted"/>
<keyword evidence="1" id="KW-1133">Transmembrane helix</keyword>
<name>A0A811YBK9_NYCPR</name>
<evidence type="ECO:0000313" key="3">
    <source>
        <dbReference type="Proteomes" id="UP000645828"/>
    </source>
</evidence>
<protein>
    <submittedName>
        <fullName evidence="2">(raccoon dog) hypothetical protein</fullName>
    </submittedName>
</protein>
<reference evidence="2" key="1">
    <citation type="submission" date="2020-12" db="EMBL/GenBank/DDBJ databases">
        <authorList>
            <consortium name="Molecular Ecology Group"/>
        </authorList>
    </citation>
    <scope>NUCLEOTIDE SEQUENCE</scope>
    <source>
        <strain evidence="2">TBG_1078</strain>
    </source>
</reference>
<dbReference type="AlphaFoldDB" id="A0A811YBK9"/>
<organism evidence="2 3">
    <name type="scientific">Nyctereutes procyonoides</name>
    <name type="common">Raccoon dog</name>
    <name type="synonym">Canis procyonoides</name>
    <dbReference type="NCBI Taxonomy" id="34880"/>
    <lineage>
        <taxon>Eukaryota</taxon>
        <taxon>Metazoa</taxon>
        <taxon>Chordata</taxon>
        <taxon>Craniata</taxon>
        <taxon>Vertebrata</taxon>
        <taxon>Euteleostomi</taxon>
        <taxon>Mammalia</taxon>
        <taxon>Eutheria</taxon>
        <taxon>Laurasiatheria</taxon>
        <taxon>Carnivora</taxon>
        <taxon>Caniformia</taxon>
        <taxon>Canidae</taxon>
        <taxon>Nyctereutes</taxon>
    </lineage>
</organism>
<keyword evidence="1" id="KW-0812">Transmembrane</keyword>
<comment type="caution">
    <text evidence="2">The sequence shown here is derived from an EMBL/GenBank/DDBJ whole genome shotgun (WGS) entry which is preliminary data.</text>
</comment>
<evidence type="ECO:0000313" key="2">
    <source>
        <dbReference type="EMBL" id="CAD7674940.1"/>
    </source>
</evidence>
<feature type="transmembrane region" description="Helical" evidence="1">
    <location>
        <begin position="110"/>
        <end position="139"/>
    </location>
</feature>
<keyword evidence="3" id="KW-1185">Reference proteome</keyword>
<sequence length="191" mass="21859">MTGGHKSSLGIDCMVEKACDDCFKMQLREHLASLVHQCTTLDLRVMPLNLELGHITNNISIILDHEVFLRAKAKTRFCGYFYQSYDTMDTFSVSPDFFVFLFFPPPASNFYFRFTLIFILTSIGIFSSRFISVFFFFCLQGILVSSAPRSTAFQRESFLNIQKVIKNQLFCLYLSAKKSAMVINSPQIAML</sequence>
<keyword evidence="1" id="KW-0472">Membrane</keyword>
<dbReference type="EMBL" id="CAJHUB010000673">
    <property type="protein sequence ID" value="CAD7674940.1"/>
    <property type="molecule type" value="Genomic_DNA"/>
</dbReference>